<keyword evidence="1" id="KW-0233">DNA recombination</keyword>
<feature type="domain" description="Tyr recombinase" evidence="2">
    <location>
        <begin position="1"/>
        <end position="47"/>
    </location>
</feature>
<proteinExistence type="predicted"/>
<dbReference type="GO" id="GO:0015074">
    <property type="term" value="P:DNA integration"/>
    <property type="evidence" value="ECO:0007669"/>
    <property type="project" value="InterPro"/>
</dbReference>
<dbReference type="GO" id="GO:0006310">
    <property type="term" value="P:DNA recombination"/>
    <property type="evidence" value="ECO:0007669"/>
    <property type="project" value="UniProtKB-KW"/>
</dbReference>
<accession>A0A3D8VUA8</accession>
<dbReference type="AlphaFoldDB" id="A0A3D8VUA8"/>
<evidence type="ECO:0000256" key="1">
    <source>
        <dbReference type="ARBA" id="ARBA00023172"/>
    </source>
</evidence>
<dbReference type="Gene3D" id="1.10.443.10">
    <property type="entry name" value="Intergrase catalytic core"/>
    <property type="match status" value="1"/>
</dbReference>
<dbReference type="InterPro" id="IPR013762">
    <property type="entry name" value="Integrase-like_cat_sf"/>
</dbReference>
<name>A0A3D8VUA8_9BACI</name>
<sequence>NKQITTNAVKCFFKRLSKVMEFESSRVSAHTFRHTFARKFIENGGDV</sequence>
<evidence type="ECO:0000313" key="3">
    <source>
        <dbReference type="EMBL" id="RDY72598.1"/>
    </source>
</evidence>
<evidence type="ECO:0000259" key="2">
    <source>
        <dbReference type="PROSITE" id="PS51898"/>
    </source>
</evidence>
<feature type="non-terminal residue" evidence="3">
    <location>
        <position position="1"/>
    </location>
</feature>
<protein>
    <submittedName>
        <fullName evidence="3">Site-specific integrase</fullName>
    </submittedName>
</protein>
<dbReference type="InterPro" id="IPR002104">
    <property type="entry name" value="Integrase_catalytic"/>
</dbReference>
<dbReference type="InterPro" id="IPR011010">
    <property type="entry name" value="DNA_brk_join_enz"/>
</dbReference>
<dbReference type="EMBL" id="QTLC01000007">
    <property type="protein sequence ID" value="RDY72598.1"/>
    <property type="molecule type" value="Genomic_DNA"/>
</dbReference>
<feature type="non-terminal residue" evidence="3">
    <location>
        <position position="47"/>
    </location>
</feature>
<reference evidence="3 4" key="1">
    <citation type="submission" date="2018-08" db="EMBL/GenBank/DDBJ databases">
        <title>Genome sequence of strict halophilic Halobacillus trueperi SS1 isolated from Lunsu, a salty water body of North West Himalayas.</title>
        <authorList>
            <person name="Gupta S."/>
            <person name="Sharma P."/>
            <person name="Dev K."/>
            <person name="Baumler D."/>
            <person name="Sourirajan A."/>
        </authorList>
    </citation>
    <scope>NUCLEOTIDE SEQUENCE [LARGE SCALE GENOMIC DNA]</scope>
    <source>
        <strain evidence="3 4">SS1</strain>
    </source>
</reference>
<dbReference type="GO" id="GO:0003677">
    <property type="term" value="F:DNA binding"/>
    <property type="evidence" value="ECO:0007669"/>
    <property type="project" value="InterPro"/>
</dbReference>
<comment type="caution">
    <text evidence="3">The sequence shown here is derived from an EMBL/GenBank/DDBJ whole genome shotgun (WGS) entry which is preliminary data.</text>
</comment>
<dbReference type="SUPFAM" id="SSF56349">
    <property type="entry name" value="DNA breaking-rejoining enzymes"/>
    <property type="match status" value="1"/>
</dbReference>
<dbReference type="Proteomes" id="UP000257032">
    <property type="component" value="Unassembled WGS sequence"/>
</dbReference>
<dbReference type="PROSITE" id="PS51898">
    <property type="entry name" value="TYR_RECOMBINASE"/>
    <property type="match status" value="1"/>
</dbReference>
<gene>
    <name evidence="3" type="ORF">DXT76_01030</name>
</gene>
<dbReference type="Pfam" id="PF00589">
    <property type="entry name" value="Phage_integrase"/>
    <property type="match status" value="1"/>
</dbReference>
<evidence type="ECO:0000313" key="4">
    <source>
        <dbReference type="Proteomes" id="UP000257032"/>
    </source>
</evidence>
<organism evidence="3 4">
    <name type="scientific">Halobacillus trueperi</name>
    <dbReference type="NCBI Taxonomy" id="156205"/>
    <lineage>
        <taxon>Bacteria</taxon>
        <taxon>Bacillati</taxon>
        <taxon>Bacillota</taxon>
        <taxon>Bacilli</taxon>
        <taxon>Bacillales</taxon>
        <taxon>Bacillaceae</taxon>
        <taxon>Halobacillus</taxon>
    </lineage>
</organism>